<keyword evidence="2" id="KW-0503">Monooxygenase</keyword>
<evidence type="ECO:0000259" key="4">
    <source>
        <dbReference type="Pfam" id="PF01494"/>
    </source>
</evidence>
<sequence>MPDLQLDVAIVGGGPAGLACAYALTRAFKDIKVQVFERAKSYRECGAGISLDINGLKSLQAIDPILCEDFQRSVCTIQAGGRMTDKQGNDQGRTQAQGMRTNAQRYMDDYGIKTGLIGWYEIIQKLYSALPDGTVQFDHAFSSFSQDADSVCLQFPNHPDVHTRFLIAADGYFSPIRQEVLADGPPQFAETVMWRARFPWREDLGMPQGPGQVRGFRGEQAMGLMYSMPDDVVVWALSVQAERCSEAGVEYDAAEQSKSRSRRESSSVQNTSEGQGRHAAERCMQVVRHCLPQLESIVQGTDASAIVEHGLFIRPGEAVAAQQESGWGKGRVTLIGDAAHPMRPTGQGLNTSFEDVAVLASHLQDGGLTEQSLRSFEKERIPRVSAIAIQEQARGLTSYGLSEAAKVMSDSEYEQFKSTWQPRPLRPQQALAAVPAVASAGFQDL</sequence>
<keyword evidence="1" id="KW-0560">Oxidoreductase</keyword>
<dbReference type="InterPro" id="IPR050493">
    <property type="entry name" value="FAD-dep_Monooxygenase_BioMet"/>
</dbReference>
<evidence type="ECO:0000313" key="6">
    <source>
        <dbReference type="Proteomes" id="UP001438707"/>
    </source>
</evidence>
<dbReference type="Proteomes" id="UP001438707">
    <property type="component" value="Unassembled WGS sequence"/>
</dbReference>
<dbReference type="Gene3D" id="3.50.50.60">
    <property type="entry name" value="FAD/NAD(P)-binding domain"/>
    <property type="match status" value="1"/>
</dbReference>
<evidence type="ECO:0000256" key="3">
    <source>
        <dbReference type="SAM" id="MobiDB-lite"/>
    </source>
</evidence>
<dbReference type="PRINTS" id="PR00420">
    <property type="entry name" value="RNGMNOXGNASE"/>
</dbReference>
<feature type="region of interest" description="Disordered" evidence="3">
    <location>
        <begin position="250"/>
        <end position="279"/>
    </location>
</feature>
<evidence type="ECO:0000256" key="2">
    <source>
        <dbReference type="ARBA" id="ARBA00023033"/>
    </source>
</evidence>
<dbReference type="Pfam" id="PF01946">
    <property type="entry name" value="Thi4"/>
    <property type="match status" value="1"/>
</dbReference>
<name>A0AAW1S5I7_9CHLO</name>
<proteinExistence type="predicted"/>
<dbReference type="GO" id="GO:0071949">
    <property type="term" value="F:FAD binding"/>
    <property type="evidence" value="ECO:0007669"/>
    <property type="project" value="InterPro"/>
</dbReference>
<accession>A0AAW1S5I7</accession>
<protein>
    <recommendedName>
        <fullName evidence="4">FAD-binding domain-containing protein</fullName>
    </recommendedName>
</protein>
<evidence type="ECO:0000256" key="1">
    <source>
        <dbReference type="ARBA" id="ARBA00023002"/>
    </source>
</evidence>
<dbReference type="EMBL" id="JALJOS010000003">
    <property type="protein sequence ID" value="KAK9841559.1"/>
    <property type="molecule type" value="Genomic_DNA"/>
</dbReference>
<comment type="caution">
    <text evidence="5">The sequence shown here is derived from an EMBL/GenBank/DDBJ whole genome shotgun (WGS) entry which is preliminary data.</text>
</comment>
<dbReference type="Pfam" id="PF01494">
    <property type="entry name" value="FAD_binding_3"/>
    <property type="match status" value="1"/>
</dbReference>
<dbReference type="InterPro" id="IPR002938">
    <property type="entry name" value="FAD-bd"/>
</dbReference>
<reference evidence="5 6" key="1">
    <citation type="journal article" date="2024" name="Nat. Commun.">
        <title>Phylogenomics reveals the evolutionary origins of lichenization in chlorophyte algae.</title>
        <authorList>
            <person name="Puginier C."/>
            <person name="Libourel C."/>
            <person name="Otte J."/>
            <person name="Skaloud P."/>
            <person name="Haon M."/>
            <person name="Grisel S."/>
            <person name="Petersen M."/>
            <person name="Berrin J.G."/>
            <person name="Delaux P.M."/>
            <person name="Dal Grande F."/>
            <person name="Keller J."/>
        </authorList>
    </citation>
    <scope>NUCLEOTIDE SEQUENCE [LARGE SCALE GENOMIC DNA]</scope>
    <source>
        <strain evidence="5 6">SAG 2145</strain>
    </source>
</reference>
<dbReference type="GO" id="GO:0004497">
    <property type="term" value="F:monooxygenase activity"/>
    <property type="evidence" value="ECO:0007669"/>
    <property type="project" value="UniProtKB-KW"/>
</dbReference>
<dbReference type="SUPFAM" id="SSF51905">
    <property type="entry name" value="FAD/NAD(P)-binding domain"/>
    <property type="match status" value="1"/>
</dbReference>
<gene>
    <name evidence="5" type="ORF">WJX74_007946</name>
</gene>
<feature type="domain" description="FAD-binding" evidence="4">
    <location>
        <begin position="320"/>
        <end position="387"/>
    </location>
</feature>
<keyword evidence="6" id="KW-1185">Reference proteome</keyword>
<dbReference type="AlphaFoldDB" id="A0AAW1S5I7"/>
<dbReference type="PANTHER" id="PTHR13789:SF309">
    <property type="entry name" value="PUTATIVE (AFU_ORTHOLOGUE AFUA_6G14510)-RELATED"/>
    <property type="match status" value="1"/>
</dbReference>
<feature type="compositionally biased region" description="Basic and acidic residues" evidence="3">
    <location>
        <begin position="255"/>
        <end position="265"/>
    </location>
</feature>
<organism evidence="5 6">
    <name type="scientific">Apatococcus lobatus</name>
    <dbReference type="NCBI Taxonomy" id="904363"/>
    <lineage>
        <taxon>Eukaryota</taxon>
        <taxon>Viridiplantae</taxon>
        <taxon>Chlorophyta</taxon>
        <taxon>core chlorophytes</taxon>
        <taxon>Trebouxiophyceae</taxon>
        <taxon>Chlorellales</taxon>
        <taxon>Chlorellaceae</taxon>
        <taxon>Apatococcus</taxon>
    </lineage>
</organism>
<dbReference type="InterPro" id="IPR036188">
    <property type="entry name" value="FAD/NAD-bd_sf"/>
</dbReference>
<evidence type="ECO:0000313" key="5">
    <source>
        <dbReference type="EMBL" id="KAK9841559.1"/>
    </source>
</evidence>
<dbReference type="PANTHER" id="PTHR13789">
    <property type="entry name" value="MONOOXYGENASE"/>
    <property type="match status" value="1"/>
</dbReference>